<evidence type="ECO:0000313" key="2">
    <source>
        <dbReference type="EMBL" id="CAA9445718.1"/>
    </source>
</evidence>
<evidence type="ECO:0000256" key="1">
    <source>
        <dbReference type="SAM" id="MobiDB-lite"/>
    </source>
</evidence>
<dbReference type="AlphaFoldDB" id="A0A6J4QLT2"/>
<gene>
    <name evidence="2" type="ORF">AVDCRST_MAG01-01-4058</name>
</gene>
<sequence>MDGAYVSLDRTARMLGVGKRAVRGMAARGELEARREGVTGRPAVSLASVERALSRRRRPEAAPGGRPVFS</sequence>
<proteinExistence type="predicted"/>
<feature type="region of interest" description="Disordered" evidence="1">
    <location>
        <begin position="26"/>
        <end position="70"/>
    </location>
</feature>
<name>A0A6J4QLT2_9ACTN</name>
<accession>A0A6J4QLT2</accession>
<feature type="compositionally biased region" description="Basic and acidic residues" evidence="1">
    <location>
        <begin position="29"/>
        <end position="38"/>
    </location>
</feature>
<evidence type="ECO:0008006" key="3">
    <source>
        <dbReference type="Google" id="ProtNLM"/>
    </source>
</evidence>
<feature type="compositionally biased region" description="Low complexity" evidence="1">
    <location>
        <begin position="61"/>
        <end position="70"/>
    </location>
</feature>
<reference evidence="2" key="1">
    <citation type="submission" date="2020-02" db="EMBL/GenBank/DDBJ databases">
        <authorList>
            <person name="Meier V. D."/>
        </authorList>
    </citation>
    <scope>NUCLEOTIDE SEQUENCE</scope>
    <source>
        <strain evidence="2">AVDCRST_MAG01</strain>
    </source>
</reference>
<protein>
    <recommendedName>
        <fullName evidence="3">Helix-turn-helix domain-containing protein</fullName>
    </recommendedName>
</protein>
<organism evidence="2">
    <name type="scientific">uncultured Rubrobacteraceae bacterium</name>
    <dbReference type="NCBI Taxonomy" id="349277"/>
    <lineage>
        <taxon>Bacteria</taxon>
        <taxon>Bacillati</taxon>
        <taxon>Actinomycetota</taxon>
        <taxon>Rubrobacteria</taxon>
        <taxon>Rubrobacterales</taxon>
        <taxon>Rubrobacteraceae</taxon>
        <taxon>environmental samples</taxon>
    </lineage>
</organism>
<dbReference type="EMBL" id="CADCUW010000527">
    <property type="protein sequence ID" value="CAA9445718.1"/>
    <property type="molecule type" value="Genomic_DNA"/>
</dbReference>